<dbReference type="NCBIfam" id="NF046119">
    <property type="entry name" value="memb_SCO4225"/>
    <property type="match status" value="1"/>
</dbReference>
<dbReference type="Pfam" id="PF25637">
    <property type="entry name" value="DUF7942"/>
    <property type="match status" value="1"/>
</dbReference>
<reference evidence="1 2" key="1">
    <citation type="submission" date="2016-07" db="EMBL/GenBank/DDBJ databases">
        <title>Enhancement of antibiotic productionsby engineered nitrateutilization in actinobacteria.</title>
        <authorList>
            <person name="Meng S.C."/>
        </authorList>
    </citation>
    <scope>NUCLEOTIDE SEQUENCE [LARGE SCALE GENOMIC DNA]</scope>
    <source>
        <strain evidence="1 2">NRRL 2936</strain>
    </source>
</reference>
<dbReference type="Proteomes" id="UP000092598">
    <property type="component" value="Chromosome"/>
</dbReference>
<dbReference type="PATRIC" id="fig|1915.4.peg.4933"/>
<accession>A0A1B1MDH6</accession>
<dbReference type="STRING" id="1915.SLINC_4461"/>
<protein>
    <submittedName>
        <fullName evidence="1">Uncharacterized protein</fullName>
    </submittedName>
</protein>
<dbReference type="OrthoDB" id="4249439at2"/>
<dbReference type="InterPro" id="IPR057702">
    <property type="entry name" value="DUF7942"/>
</dbReference>
<sequence>MTGTKSGRSLRRLRIRLRHALTDVVALIYLALCAVLLGWALVVSLTDDSGESMAAVVPLLATAPASLVVLALPDGAAPLILAIVFGALANATVIGWCSHTLRGKSY</sequence>
<proteinExistence type="predicted"/>
<dbReference type="KEGG" id="sls:SLINC_4461"/>
<name>A0A1B1MDH6_STRLN</name>
<organism evidence="1 2">
    <name type="scientific">Streptomyces lincolnensis</name>
    <dbReference type="NCBI Taxonomy" id="1915"/>
    <lineage>
        <taxon>Bacteria</taxon>
        <taxon>Bacillati</taxon>
        <taxon>Actinomycetota</taxon>
        <taxon>Actinomycetes</taxon>
        <taxon>Kitasatosporales</taxon>
        <taxon>Streptomycetaceae</taxon>
        <taxon>Streptomyces</taxon>
    </lineage>
</organism>
<dbReference type="RefSeq" id="WP_067436658.1">
    <property type="nucleotide sequence ID" value="NZ_CP016438.1"/>
</dbReference>
<evidence type="ECO:0000313" key="1">
    <source>
        <dbReference type="EMBL" id="ANS66685.1"/>
    </source>
</evidence>
<evidence type="ECO:0000313" key="2">
    <source>
        <dbReference type="Proteomes" id="UP000092598"/>
    </source>
</evidence>
<keyword evidence="2" id="KW-1185">Reference proteome</keyword>
<dbReference type="EMBL" id="CP016438">
    <property type="protein sequence ID" value="ANS66685.1"/>
    <property type="molecule type" value="Genomic_DNA"/>
</dbReference>
<dbReference type="AlphaFoldDB" id="A0A1B1MDH6"/>
<gene>
    <name evidence="1" type="ORF">SLINC_4461</name>
</gene>